<organism evidence="1 2">
    <name type="scientific">Dolosigranulum pigrum</name>
    <dbReference type="NCBI Taxonomy" id="29394"/>
    <lineage>
        <taxon>Bacteria</taxon>
        <taxon>Bacillati</taxon>
        <taxon>Bacillota</taxon>
        <taxon>Bacilli</taxon>
        <taxon>Lactobacillales</taxon>
        <taxon>Carnobacteriaceae</taxon>
        <taxon>Dolosigranulum</taxon>
    </lineage>
</organism>
<comment type="caution">
    <text evidence="1">The sequence shown here is derived from an EMBL/GenBank/DDBJ whole genome shotgun (WGS) entry which is preliminary data.</text>
</comment>
<dbReference type="NCBIfam" id="TIGR02988">
    <property type="entry name" value="YaaA_near_RecF"/>
    <property type="match status" value="1"/>
</dbReference>
<dbReference type="InterPro" id="IPR036986">
    <property type="entry name" value="S4_RNA-bd_sf"/>
</dbReference>
<evidence type="ECO:0000313" key="2">
    <source>
        <dbReference type="Proteomes" id="UP000249099"/>
    </source>
</evidence>
<dbReference type="RefSeq" id="WP_111951338.1">
    <property type="nucleotide sequence ID" value="NZ_CALUAQ010000003.1"/>
</dbReference>
<sequence length="78" mass="8644">MTPETVQIDDQYITLAQFLKYINIIGSGGEAKLFLADIEVLYNGEIEQRRGKKLYHGDVIDIPALDLSFVIDADGAAE</sequence>
<gene>
    <name evidence="1" type="ORF">B8A44_02490</name>
</gene>
<dbReference type="Gene3D" id="3.10.290.10">
    <property type="entry name" value="RNA-binding S4 domain"/>
    <property type="match status" value="1"/>
</dbReference>
<reference evidence="1 2" key="1">
    <citation type="submission" date="2017-03" db="EMBL/GenBank/DDBJ databases">
        <title>wgs assembly of Dolosigranulum pigrum KPL CDC strains.</title>
        <authorList>
            <person name="Brugger S.D."/>
            <person name="Pettigrew M."/>
            <person name="Kong Y."/>
            <person name="Lemon K.P."/>
        </authorList>
    </citation>
    <scope>NUCLEOTIDE SEQUENCE [LARGE SCALE GENOMIC DNA]</scope>
    <source>
        <strain evidence="1 2">KPL1931_CDC4294-98</strain>
    </source>
</reference>
<dbReference type="Pfam" id="PF13275">
    <property type="entry name" value="S4_2"/>
    <property type="match status" value="1"/>
</dbReference>
<accession>A0A328KUG3</accession>
<dbReference type="AlphaFoldDB" id="A0A328KUG3"/>
<dbReference type="OrthoDB" id="9811532at2"/>
<name>A0A328KUG3_9LACT</name>
<proteinExistence type="predicted"/>
<dbReference type="Proteomes" id="UP000249099">
    <property type="component" value="Unassembled WGS sequence"/>
</dbReference>
<protein>
    <submittedName>
        <fullName evidence="1">RNA-binding protein</fullName>
    </submittedName>
</protein>
<dbReference type="SUPFAM" id="SSF55174">
    <property type="entry name" value="Alpha-L RNA-binding motif"/>
    <property type="match status" value="1"/>
</dbReference>
<dbReference type="EMBL" id="NAQV01000007">
    <property type="protein sequence ID" value="RAN64281.1"/>
    <property type="molecule type" value="Genomic_DNA"/>
</dbReference>
<dbReference type="GO" id="GO:0003723">
    <property type="term" value="F:RNA binding"/>
    <property type="evidence" value="ECO:0007669"/>
    <property type="project" value="InterPro"/>
</dbReference>
<dbReference type="PROSITE" id="PS50889">
    <property type="entry name" value="S4"/>
    <property type="match status" value="1"/>
</dbReference>
<evidence type="ECO:0000313" key="1">
    <source>
        <dbReference type="EMBL" id="RAN64281.1"/>
    </source>
</evidence>
<dbReference type="InterPro" id="IPR014330">
    <property type="entry name" value="RNA-bd_S4-rel_YaaA"/>
</dbReference>